<dbReference type="InterPro" id="IPR015422">
    <property type="entry name" value="PyrdxlP-dep_Trfase_small"/>
</dbReference>
<sequence>MQLARLRQALTDRADQQLLRHTVCIEPLAEGRLRADGKEYLNFSGNDYLGLAAEPDVLKASEEGLRRFGLGSTGSPLVTGYHYAHQALTEALCDWLGFDQVLLFSSGFAANHAMIQTLADADDTLLLDKLSHASLIDGAQQRSGSFKRFLHNDLVSLQSIIEQLPVGKSMVVTEGVFSMDGDSPDLVAVSRLCQQAQAPLLLDDAHGLGVCGERGRGSWQQQGLEPKQLHALMANFGKALGGSGAFIAGSNTVIDYLRQFARHYIYSTALSPALCWGVLAAIRCCQADHWRRDKLQHNIASFRQWASEAELPVMTSATAIQPLLIGDTVKTVQLSQQLKSRGIWLTPIRPPTVPHGKARLRIALSSSHQPEDILFLVQSLKELY</sequence>
<evidence type="ECO:0000259" key="4">
    <source>
        <dbReference type="Pfam" id="PF00155"/>
    </source>
</evidence>
<dbReference type="GO" id="GO:0008710">
    <property type="term" value="F:8-amino-7-oxononanoate synthase activity"/>
    <property type="evidence" value="ECO:0007669"/>
    <property type="project" value="UniProtKB-EC"/>
</dbReference>
<dbReference type="Pfam" id="PF00155">
    <property type="entry name" value="Aminotran_1_2"/>
    <property type="match status" value="1"/>
</dbReference>
<keyword evidence="2 5" id="KW-0808">Transferase</keyword>
<dbReference type="Gene3D" id="3.40.640.10">
    <property type="entry name" value="Type I PLP-dependent aspartate aminotransferase-like (Major domain)"/>
    <property type="match status" value="1"/>
</dbReference>
<dbReference type="InterPro" id="IPR015421">
    <property type="entry name" value="PyrdxlP-dep_Trfase_major"/>
</dbReference>
<dbReference type="Gene3D" id="3.90.1150.10">
    <property type="entry name" value="Aspartate Aminotransferase, domain 1"/>
    <property type="match status" value="1"/>
</dbReference>
<comment type="cofactor">
    <cofactor evidence="1">
        <name>pyridoxal 5'-phosphate</name>
        <dbReference type="ChEBI" id="CHEBI:597326"/>
    </cofactor>
</comment>
<keyword evidence="3" id="KW-0663">Pyridoxal phosphate</keyword>
<dbReference type="RefSeq" id="WP_305894684.1">
    <property type="nucleotide sequence ID" value="NZ_JAUZVZ010000025.1"/>
</dbReference>
<evidence type="ECO:0000256" key="2">
    <source>
        <dbReference type="ARBA" id="ARBA00022679"/>
    </source>
</evidence>
<dbReference type="EC" id="2.3.1.47" evidence="5"/>
<feature type="domain" description="Aminotransferase class I/classII large" evidence="4">
    <location>
        <begin position="39"/>
        <end position="379"/>
    </location>
</feature>
<keyword evidence="5" id="KW-0012">Acyltransferase</keyword>
<dbReference type="InterPro" id="IPR004839">
    <property type="entry name" value="Aminotransferase_I/II_large"/>
</dbReference>
<evidence type="ECO:0000256" key="1">
    <source>
        <dbReference type="ARBA" id="ARBA00001933"/>
    </source>
</evidence>
<comment type="caution">
    <text evidence="5">The sequence shown here is derived from an EMBL/GenBank/DDBJ whole genome shotgun (WGS) entry which is preliminary data.</text>
</comment>
<evidence type="ECO:0000313" key="6">
    <source>
        <dbReference type="Proteomes" id="UP001231616"/>
    </source>
</evidence>
<proteinExistence type="predicted"/>
<evidence type="ECO:0000313" key="5">
    <source>
        <dbReference type="EMBL" id="MDP4537421.1"/>
    </source>
</evidence>
<dbReference type="SUPFAM" id="SSF53383">
    <property type="entry name" value="PLP-dependent transferases"/>
    <property type="match status" value="1"/>
</dbReference>
<name>A0ABT9H287_9GAMM</name>
<dbReference type="PANTHER" id="PTHR13693:SF100">
    <property type="entry name" value="8-AMINO-7-OXONONANOATE SYNTHASE"/>
    <property type="match status" value="1"/>
</dbReference>
<dbReference type="InterPro" id="IPR015424">
    <property type="entry name" value="PyrdxlP-dep_Trfase"/>
</dbReference>
<dbReference type="InterPro" id="IPR050087">
    <property type="entry name" value="AON_synthase_class-II"/>
</dbReference>
<dbReference type="EMBL" id="JAUZVZ010000025">
    <property type="protein sequence ID" value="MDP4537421.1"/>
    <property type="molecule type" value="Genomic_DNA"/>
</dbReference>
<evidence type="ECO:0000256" key="3">
    <source>
        <dbReference type="ARBA" id="ARBA00022898"/>
    </source>
</evidence>
<protein>
    <submittedName>
        <fullName evidence="5">8-amino-7-oxononanoate synthase</fullName>
        <ecNumber evidence="5">2.3.1.47</ecNumber>
    </submittedName>
</protein>
<dbReference type="PANTHER" id="PTHR13693">
    <property type="entry name" value="CLASS II AMINOTRANSFERASE/8-AMINO-7-OXONONANOATE SYNTHASE"/>
    <property type="match status" value="1"/>
</dbReference>
<organism evidence="5 6">
    <name type="scientific">Alkalimonas collagenimarina</name>
    <dbReference type="NCBI Taxonomy" id="400390"/>
    <lineage>
        <taxon>Bacteria</taxon>
        <taxon>Pseudomonadati</taxon>
        <taxon>Pseudomonadota</taxon>
        <taxon>Gammaproteobacteria</taxon>
        <taxon>Alkalimonas</taxon>
    </lineage>
</organism>
<keyword evidence="6" id="KW-1185">Reference proteome</keyword>
<dbReference type="CDD" id="cd06454">
    <property type="entry name" value="KBL_like"/>
    <property type="match status" value="1"/>
</dbReference>
<dbReference type="Proteomes" id="UP001231616">
    <property type="component" value="Unassembled WGS sequence"/>
</dbReference>
<accession>A0ABT9H287</accession>
<gene>
    <name evidence="5" type="ORF">Q3O60_14605</name>
</gene>
<reference evidence="5 6" key="1">
    <citation type="submission" date="2023-08" db="EMBL/GenBank/DDBJ databases">
        <authorList>
            <person name="Joshi A."/>
            <person name="Thite S."/>
        </authorList>
    </citation>
    <scope>NUCLEOTIDE SEQUENCE [LARGE SCALE GENOMIC DNA]</scope>
    <source>
        <strain evidence="5 6">AC40</strain>
    </source>
</reference>